<evidence type="ECO:0000259" key="2">
    <source>
        <dbReference type="Pfam" id="PF08388"/>
    </source>
</evidence>
<keyword evidence="4" id="KW-1185">Reference proteome</keyword>
<reference evidence="3 4" key="1">
    <citation type="submission" date="2021-03" db="EMBL/GenBank/DDBJ databases">
        <authorList>
            <person name="Kanchanasin P."/>
            <person name="Saeng-In P."/>
            <person name="Phongsopitanun W."/>
            <person name="Yuki M."/>
            <person name="Kudo T."/>
            <person name="Ohkuma M."/>
            <person name="Tanasupawat S."/>
        </authorList>
    </citation>
    <scope>NUCLEOTIDE SEQUENCE [LARGE SCALE GENOMIC DNA]</scope>
    <source>
        <strain evidence="3 4">L46</strain>
    </source>
</reference>
<dbReference type="Pfam" id="PF08388">
    <property type="entry name" value="GIIM"/>
    <property type="match status" value="1"/>
</dbReference>
<dbReference type="EMBL" id="JAGEOK010000009">
    <property type="protein sequence ID" value="MBO2439000.1"/>
    <property type="molecule type" value="Genomic_DNA"/>
</dbReference>
<organism evidence="3 4">
    <name type="scientific">Actinomadura nitritigenes</name>
    <dbReference type="NCBI Taxonomy" id="134602"/>
    <lineage>
        <taxon>Bacteria</taxon>
        <taxon>Bacillati</taxon>
        <taxon>Actinomycetota</taxon>
        <taxon>Actinomycetes</taxon>
        <taxon>Streptosporangiales</taxon>
        <taxon>Thermomonosporaceae</taxon>
        <taxon>Actinomadura</taxon>
    </lineage>
</organism>
<evidence type="ECO:0000313" key="3">
    <source>
        <dbReference type="EMBL" id="MBO2439000.1"/>
    </source>
</evidence>
<gene>
    <name evidence="3" type="ORF">J4557_15885</name>
</gene>
<name>A0ABS3QYD3_9ACTN</name>
<accession>A0ABS3QYD3</accession>
<dbReference type="InterPro" id="IPR013597">
    <property type="entry name" value="Mat_intron_G2"/>
</dbReference>
<dbReference type="RefSeq" id="WP_208267299.1">
    <property type="nucleotide sequence ID" value="NZ_BAAAGM010000031.1"/>
</dbReference>
<comment type="caution">
    <text evidence="3">The sequence shown here is derived from an EMBL/GenBank/DDBJ whole genome shotgun (WGS) entry which is preliminary data.</text>
</comment>
<proteinExistence type="predicted"/>
<evidence type="ECO:0000256" key="1">
    <source>
        <dbReference type="SAM" id="MobiDB-lite"/>
    </source>
</evidence>
<evidence type="ECO:0000313" key="4">
    <source>
        <dbReference type="Proteomes" id="UP000666915"/>
    </source>
</evidence>
<feature type="domain" description="Group II intron maturase-specific" evidence="2">
    <location>
        <begin position="1"/>
        <end position="56"/>
    </location>
</feature>
<protein>
    <recommendedName>
        <fullName evidence="2">Group II intron maturase-specific domain-containing protein</fullName>
    </recommendedName>
</protein>
<dbReference type="Proteomes" id="UP000666915">
    <property type="component" value="Unassembled WGS sequence"/>
</dbReference>
<feature type="region of interest" description="Disordered" evidence="1">
    <location>
        <begin position="115"/>
        <end position="141"/>
    </location>
</feature>
<sequence>MIGKLNPVLRGWAAYHRTAGSKQTFASIDHTLWWTLTRWAKHRHKNKSPAWITERYLGKFHPARNDRWVFGDRETGAYMTKLAWTPIKRHQMVDGAASPDDPDLTTYWALRRHRHLPPNTADPAPTLRTQGKRSTRPSGLA</sequence>